<protein>
    <submittedName>
        <fullName evidence="6">LacI family transcriptional regulator</fullName>
    </submittedName>
</protein>
<dbReference type="GO" id="GO:0003700">
    <property type="term" value="F:DNA-binding transcription factor activity"/>
    <property type="evidence" value="ECO:0007669"/>
    <property type="project" value="TreeGrafter"/>
</dbReference>
<dbReference type="Proteomes" id="UP000054099">
    <property type="component" value="Unassembled WGS sequence"/>
</dbReference>
<dbReference type="InterPro" id="IPR028082">
    <property type="entry name" value="Peripla_BP_I"/>
</dbReference>
<dbReference type="Gene3D" id="1.10.260.40">
    <property type="entry name" value="lambda repressor-like DNA-binding domains"/>
    <property type="match status" value="1"/>
</dbReference>
<keyword evidence="2" id="KW-0805">Transcription regulation</keyword>
<comment type="caution">
    <text evidence="6">The sequence shown here is derived from an EMBL/GenBank/DDBJ whole genome shotgun (WGS) entry which is preliminary data.</text>
</comment>
<dbReference type="PANTHER" id="PTHR30146">
    <property type="entry name" value="LACI-RELATED TRANSCRIPTIONAL REPRESSOR"/>
    <property type="match status" value="1"/>
</dbReference>
<feature type="domain" description="HTH lacI-type" evidence="5">
    <location>
        <begin position="5"/>
        <end position="57"/>
    </location>
</feature>
<keyword evidence="7" id="KW-1185">Reference proteome</keyword>
<proteinExistence type="predicted"/>
<organism evidence="6 7">
    <name type="scientific">Fictibacillus enclensis</name>
    <dbReference type="NCBI Taxonomy" id="1017270"/>
    <lineage>
        <taxon>Bacteria</taxon>
        <taxon>Bacillati</taxon>
        <taxon>Bacillota</taxon>
        <taxon>Bacilli</taxon>
        <taxon>Bacillales</taxon>
        <taxon>Fictibacillaceae</taxon>
        <taxon>Fictibacillus</taxon>
    </lineage>
</organism>
<dbReference type="Pfam" id="PF00356">
    <property type="entry name" value="LacI"/>
    <property type="match status" value="1"/>
</dbReference>
<sequence>MAKKISMQDIADALNISKNSVSQALSGKPGVSDATRKRIEQKAQELGYRVRKNTLSIDPVSRGTGNIGLIASDYAFSLKSFFGEIYLSIEKEVTARGMNLLIQSVNTGSRGNLVLPSFIAEGKVDGVLILSHISNEYTNAVIATGIPTVMIDHHHPLIHADAILTNNRFGAYTAVKHLLELGHRDIAYVGNAKLSPSYQERLEGYDLALAEHGIERKDEFVFSAIEEDERDVNGLLQGLDVWPTAWFCVNDGFGFFVRSALQQHGISVPDAASVVSFDNGMLSRLTTPKITTMNIDLDLYGRKAVEQLTWRMQHRNEPIIELLLPAELIVRESTAKARSNS</sequence>
<dbReference type="AlphaFoldDB" id="A0A0V8J4P4"/>
<dbReference type="PROSITE" id="PS50932">
    <property type="entry name" value="HTH_LACI_2"/>
    <property type="match status" value="1"/>
</dbReference>
<name>A0A0V8J4P4_9BACL</name>
<dbReference type="InterPro" id="IPR046335">
    <property type="entry name" value="LacI/GalR-like_sensor"/>
</dbReference>
<dbReference type="CDD" id="cd19974">
    <property type="entry name" value="PBP1_LacI-like"/>
    <property type="match status" value="1"/>
</dbReference>
<dbReference type="Pfam" id="PF13377">
    <property type="entry name" value="Peripla_BP_3"/>
    <property type="match status" value="1"/>
</dbReference>
<evidence type="ECO:0000259" key="5">
    <source>
        <dbReference type="PROSITE" id="PS50932"/>
    </source>
</evidence>
<dbReference type="InterPro" id="IPR010982">
    <property type="entry name" value="Lambda_DNA-bd_dom_sf"/>
</dbReference>
<evidence type="ECO:0000256" key="1">
    <source>
        <dbReference type="ARBA" id="ARBA00022491"/>
    </source>
</evidence>
<gene>
    <name evidence="6" type="ORF">AS030_17415</name>
</gene>
<dbReference type="Gene3D" id="3.40.50.2300">
    <property type="match status" value="2"/>
</dbReference>
<keyword evidence="4" id="KW-0804">Transcription</keyword>
<evidence type="ECO:0000313" key="7">
    <source>
        <dbReference type="Proteomes" id="UP000054099"/>
    </source>
</evidence>
<dbReference type="SUPFAM" id="SSF47413">
    <property type="entry name" value="lambda repressor-like DNA-binding domains"/>
    <property type="match status" value="1"/>
</dbReference>
<dbReference type="CDD" id="cd01392">
    <property type="entry name" value="HTH_LacI"/>
    <property type="match status" value="1"/>
</dbReference>
<evidence type="ECO:0000256" key="3">
    <source>
        <dbReference type="ARBA" id="ARBA00023125"/>
    </source>
</evidence>
<dbReference type="OrthoDB" id="2026446at2"/>
<dbReference type="PANTHER" id="PTHR30146:SF148">
    <property type="entry name" value="HTH-TYPE TRANSCRIPTIONAL REPRESSOR PURR-RELATED"/>
    <property type="match status" value="1"/>
</dbReference>
<dbReference type="InterPro" id="IPR000843">
    <property type="entry name" value="HTH_LacI"/>
</dbReference>
<dbReference type="SUPFAM" id="SSF53822">
    <property type="entry name" value="Periplasmic binding protein-like I"/>
    <property type="match status" value="1"/>
</dbReference>
<dbReference type="SMART" id="SM00354">
    <property type="entry name" value="HTH_LACI"/>
    <property type="match status" value="1"/>
</dbReference>
<reference evidence="6 7" key="1">
    <citation type="journal article" date="2014" name="Antonie Van Leeuwenhoek">
        <title>Fictibacillus enclensis sp. nov., isolated from marine sediment.</title>
        <authorList>
            <person name="Dastager S.G."/>
            <person name="Mawlankar R."/>
            <person name="Srinivasan K."/>
            <person name="Tang S.K."/>
            <person name="Lee J.C."/>
            <person name="Ramana V.V."/>
            <person name="Shouche Y.S."/>
        </authorList>
    </citation>
    <scope>NUCLEOTIDE SEQUENCE [LARGE SCALE GENOMIC DNA]</scope>
    <source>
        <strain evidence="6 7">NIO-1003</strain>
    </source>
</reference>
<evidence type="ECO:0000313" key="6">
    <source>
        <dbReference type="EMBL" id="KSU82055.1"/>
    </source>
</evidence>
<accession>A0A0V8J4P4</accession>
<evidence type="ECO:0000256" key="4">
    <source>
        <dbReference type="ARBA" id="ARBA00023163"/>
    </source>
</evidence>
<keyword evidence="3" id="KW-0238">DNA-binding</keyword>
<dbReference type="RefSeq" id="WP_061973966.1">
    <property type="nucleotide sequence ID" value="NZ_FMAV01000003.1"/>
</dbReference>
<evidence type="ECO:0000256" key="2">
    <source>
        <dbReference type="ARBA" id="ARBA00023015"/>
    </source>
</evidence>
<dbReference type="EMBL" id="LNQN01000005">
    <property type="protein sequence ID" value="KSU82055.1"/>
    <property type="molecule type" value="Genomic_DNA"/>
</dbReference>
<keyword evidence="1" id="KW-0678">Repressor</keyword>
<dbReference type="GO" id="GO:0000976">
    <property type="term" value="F:transcription cis-regulatory region binding"/>
    <property type="evidence" value="ECO:0007669"/>
    <property type="project" value="TreeGrafter"/>
</dbReference>